<dbReference type="EMBL" id="CP080429">
    <property type="protein sequence ID" value="QYJ67336.1"/>
    <property type="molecule type" value="Genomic_DNA"/>
</dbReference>
<protein>
    <submittedName>
        <fullName evidence="2">Uncharacterized protein</fullName>
    </submittedName>
</protein>
<feature type="chain" id="PRO_5045737939" evidence="1">
    <location>
        <begin position="19"/>
        <end position="98"/>
    </location>
</feature>
<accession>A0ABX8V3B8</accession>
<dbReference type="Proteomes" id="UP000825381">
    <property type="component" value="Chromosome"/>
</dbReference>
<evidence type="ECO:0000313" key="3">
    <source>
        <dbReference type="Proteomes" id="UP000825381"/>
    </source>
</evidence>
<dbReference type="RefSeq" id="WP_220639681.1">
    <property type="nucleotide sequence ID" value="NZ_CP080429.1"/>
</dbReference>
<feature type="signal peptide" evidence="1">
    <location>
        <begin position="1"/>
        <end position="18"/>
    </location>
</feature>
<sequence>MRNFLFLFMFVISTAAFAGTDENNIETGSATEKTIDGIEDEIIDHNGGTENDTIKTRKKPVKLTKELKGDGSRFDISILIVDFINRNNIKIAKRILKE</sequence>
<evidence type="ECO:0000313" key="2">
    <source>
        <dbReference type="EMBL" id="QYJ67336.1"/>
    </source>
</evidence>
<organism evidence="2 3">
    <name type="scientific">Flavobacterium litorale</name>
    <dbReference type="NCBI Taxonomy" id="2856519"/>
    <lineage>
        <taxon>Bacteria</taxon>
        <taxon>Pseudomonadati</taxon>
        <taxon>Bacteroidota</taxon>
        <taxon>Flavobacteriia</taxon>
        <taxon>Flavobacteriales</taxon>
        <taxon>Flavobacteriaceae</taxon>
        <taxon>Flavobacterium</taxon>
    </lineage>
</organism>
<gene>
    <name evidence="2" type="ORF">K1I41_07095</name>
</gene>
<keyword evidence="3" id="KW-1185">Reference proteome</keyword>
<evidence type="ECO:0000256" key="1">
    <source>
        <dbReference type="SAM" id="SignalP"/>
    </source>
</evidence>
<proteinExistence type="predicted"/>
<name>A0ABX8V3B8_9FLAO</name>
<keyword evidence="1" id="KW-0732">Signal</keyword>
<reference evidence="2 3" key="1">
    <citation type="submission" date="2021-07" db="EMBL/GenBank/DDBJ databases">
        <title>Flavobacterium WSW3-B6 sp.nov, isolated from seaweed.</title>
        <authorList>
            <person name="Muhammad N."/>
            <person name="Ho H."/>
            <person name="Lee Y.-J."/>
            <person name="Nguyen T."/>
            <person name="Ho J."/>
            <person name="Kim S.-G."/>
        </authorList>
    </citation>
    <scope>NUCLEOTIDE SEQUENCE [LARGE SCALE GENOMIC DNA]</scope>
    <source>
        <strain evidence="2 3">WSW3-B6</strain>
    </source>
</reference>